<comment type="caution">
    <text evidence="2">The sequence shown here is derived from an EMBL/GenBank/DDBJ whole genome shotgun (WGS) entry which is preliminary data.</text>
</comment>
<dbReference type="EMBL" id="BARW01022438">
    <property type="protein sequence ID" value="GAI99442.1"/>
    <property type="molecule type" value="Genomic_DNA"/>
</dbReference>
<gene>
    <name evidence="2" type="ORF">S12H4_37451</name>
</gene>
<feature type="domain" description="DUF5679" evidence="1">
    <location>
        <begin position="4"/>
        <end position="42"/>
    </location>
</feature>
<evidence type="ECO:0000259" key="1">
    <source>
        <dbReference type="Pfam" id="PF18930"/>
    </source>
</evidence>
<organism evidence="2">
    <name type="scientific">marine sediment metagenome</name>
    <dbReference type="NCBI Taxonomy" id="412755"/>
    <lineage>
        <taxon>unclassified sequences</taxon>
        <taxon>metagenomes</taxon>
        <taxon>ecological metagenomes</taxon>
    </lineage>
</organism>
<evidence type="ECO:0000313" key="2">
    <source>
        <dbReference type="EMBL" id="GAI99442.1"/>
    </source>
</evidence>
<dbReference type="Pfam" id="PF18930">
    <property type="entry name" value="DUF5679"/>
    <property type="match status" value="1"/>
</dbReference>
<name>X1T294_9ZZZZ</name>
<protein>
    <recommendedName>
        <fullName evidence="1">DUF5679 domain-containing protein</fullName>
    </recommendedName>
</protein>
<reference evidence="2" key="1">
    <citation type="journal article" date="2014" name="Front. Microbiol.">
        <title>High frequency of phylogenetically diverse reductive dehalogenase-homologous genes in deep subseafloor sedimentary metagenomes.</title>
        <authorList>
            <person name="Kawai M."/>
            <person name="Futagami T."/>
            <person name="Toyoda A."/>
            <person name="Takaki Y."/>
            <person name="Nishi S."/>
            <person name="Hori S."/>
            <person name="Arai W."/>
            <person name="Tsubouchi T."/>
            <person name="Morono Y."/>
            <person name="Uchiyama I."/>
            <person name="Ito T."/>
            <person name="Fujiyama A."/>
            <person name="Inagaki F."/>
            <person name="Takami H."/>
        </authorList>
    </citation>
    <scope>NUCLEOTIDE SEQUENCE</scope>
    <source>
        <strain evidence="2">Expedition CK06-06</strain>
    </source>
</reference>
<accession>X1T294</accession>
<proteinExistence type="predicted"/>
<dbReference type="AlphaFoldDB" id="X1T294"/>
<dbReference type="InterPro" id="IPR044044">
    <property type="entry name" value="DUF5679"/>
</dbReference>
<sequence length="51" mass="5785">MKAYCFKCRKKVEMKNAELVTLRSGQTMTKGICSICGTKVIRCNGNRKEVK</sequence>